<keyword evidence="4 7" id="KW-1133">Transmembrane helix</keyword>
<feature type="transmembrane region" description="Helical" evidence="7">
    <location>
        <begin position="97"/>
        <end position="120"/>
    </location>
</feature>
<feature type="transmembrane region" description="Helical" evidence="7">
    <location>
        <begin position="380"/>
        <end position="400"/>
    </location>
</feature>
<dbReference type="PANTHER" id="PTHR34820:SF4">
    <property type="entry name" value="INNER MEMBRANE PROTEIN YEBZ"/>
    <property type="match status" value="1"/>
</dbReference>
<keyword evidence="3 7" id="KW-0812">Transmembrane</keyword>
<feature type="transmembrane region" description="Helical" evidence="7">
    <location>
        <begin position="206"/>
        <end position="228"/>
    </location>
</feature>
<evidence type="ECO:0000313" key="9">
    <source>
        <dbReference type="EMBL" id="AIF39977.1"/>
    </source>
</evidence>
<name>A0A075JFB9_9MICO</name>
<feature type="transmembrane region" description="Helical" evidence="7">
    <location>
        <begin position="562"/>
        <end position="590"/>
    </location>
</feature>
<feature type="transmembrane region" description="Helical" evidence="7">
    <location>
        <begin position="63"/>
        <end position="85"/>
    </location>
</feature>
<feature type="compositionally biased region" description="Low complexity" evidence="6">
    <location>
        <begin position="686"/>
        <end position="697"/>
    </location>
</feature>
<feature type="transmembrane region" description="Helical" evidence="7">
    <location>
        <begin position="146"/>
        <end position="166"/>
    </location>
</feature>
<dbReference type="eggNOG" id="COG3336">
    <property type="taxonomic scope" value="Bacteria"/>
</dbReference>
<feature type="transmembrane region" description="Helical" evidence="7">
    <location>
        <begin position="316"/>
        <end position="339"/>
    </location>
</feature>
<dbReference type="InterPro" id="IPR019108">
    <property type="entry name" value="Caa3_assmbl_CtaG-rel"/>
</dbReference>
<keyword evidence="2" id="KW-1003">Cell membrane</keyword>
<feature type="transmembrane region" description="Helical" evidence="7">
    <location>
        <begin position="529"/>
        <end position="550"/>
    </location>
</feature>
<dbReference type="EMBL" id="CP008889">
    <property type="protein sequence ID" value="AIF39977.1"/>
    <property type="molecule type" value="Genomic_DNA"/>
</dbReference>
<dbReference type="eggNOG" id="COG1276">
    <property type="taxonomic scope" value="Bacteria"/>
</dbReference>
<feature type="transmembrane region" description="Helical" evidence="7">
    <location>
        <begin position="274"/>
        <end position="295"/>
    </location>
</feature>
<dbReference type="Pfam" id="PF09678">
    <property type="entry name" value="Caa3_CtaG"/>
    <property type="match status" value="1"/>
</dbReference>
<reference evidence="9 10" key="1">
    <citation type="submission" date="2014-07" db="EMBL/GenBank/DDBJ databases">
        <title>Genome Sequencing of Dermacoccus nishinomiyaensis.</title>
        <authorList>
            <person name="Hong K.W."/>
            <person name="Chan K.G."/>
        </authorList>
    </citation>
    <scope>NUCLEOTIDE SEQUENCE [LARGE SCALE GENOMIC DNA]</scope>
    <source>
        <strain evidence="9 10">M25</strain>
    </source>
</reference>
<evidence type="ECO:0000256" key="7">
    <source>
        <dbReference type="SAM" id="Phobius"/>
    </source>
</evidence>
<evidence type="ECO:0000256" key="5">
    <source>
        <dbReference type="ARBA" id="ARBA00023136"/>
    </source>
</evidence>
<dbReference type="Proteomes" id="UP000027986">
    <property type="component" value="Chromosome"/>
</dbReference>
<accession>A0A075JFB9</accession>
<proteinExistence type="predicted"/>
<dbReference type="AlphaFoldDB" id="A0A075JFB9"/>
<feature type="transmembrane region" description="Helical" evidence="7">
    <location>
        <begin position="240"/>
        <end position="262"/>
    </location>
</feature>
<feature type="transmembrane region" description="Helical" evidence="7">
    <location>
        <begin position="173"/>
        <end position="194"/>
    </location>
</feature>
<feature type="domain" description="Copper resistance protein D" evidence="8">
    <location>
        <begin position="236"/>
        <end position="338"/>
    </location>
</feature>
<gene>
    <name evidence="9" type="ORF">HX89_02140</name>
</gene>
<feature type="transmembrane region" description="Helical" evidence="7">
    <location>
        <begin position="412"/>
        <end position="434"/>
    </location>
</feature>
<evidence type="ECO:0000313" key="10">
    <source>
        <dbReference type="Proteomes" id="UP000027986"/>
    </source>
</evidence>
<evidence type="ECO:0000256" key="4">
    <source>
        <dbReference type="ARBA" id="ARBA00022989"/>
    </source>
</evidence>
<organism evidence="9 10">
    <name type="scientific">Dermacoccus nishinomiyaensis</name>
    <dbReference type="NCBI Taxonomy" id="1274"/>
    <lineage>
        <taxon>Bacteria</taxon>
        <taxon>Bacillati</taxon>
        <taxon>Actinomycetota</taxon>
        <taxon>Actinomycetes</taxon>
        <taxon>Micrococcales</taxon>
        <taxon>Dermacoccaceae</taxon>
        <taxon>Dermacoccus</taxon>
    </lineage>
</organism>
<dbReference type="GeneID" id="41840039"/>
<evidence type="ECO:0000256" key="2">
    <source>
        <dbReference type="ARBA" id="ARBA00022475"/>
    </source>
</evidence>
<feature type="transmembrane region" description="Helical" evidence="7">
    <location>
        <begin position="446"/>
        <end position="470"/>
    </location>
</feature>
<keyword evidence="10" id="KW-1185">Reference proteome</keyword>
<feature type="region of interest" description="Disordered" evidence="6">
    <location>
        <begin position="663"/>
        <end position="726"/>
    </location>
</feature>
<evidence type="ECO:0000256" key="3">
    <source>
        <dbReference type="ARBA" id="ARBA00022692"/>
    </source>
</evidence>
<dbReference type="InterPro" id="IPR008457">
    <property type="entry name" value="Cu-R_CopD_dom"/>
</dbReference>
<feature type="transmembrane region" description="Helical" evidence="7">
    <location>
        <begin position="21"/>
        <end position="43"/>
    </location>
</feature>
<evidence type="ECO:0000256" key="1">
    <source>
        <dbReference type="ARBA" id="ARBA00004651"/>
    </source>
</evidence>
<dbReference type="HOGENOM" id="CLU_016803_0_0_11"/>
<dbReference type="KEGG" id="dni:HX89_02140"/>
<dbReference type="InterPro" id="IPR032694">
    <property type="entry name" value="CopC/D"/>
</dbReference>
<dbReference type="PANTHER" id="PTHR34820">
    <property type="entry name" value="INNER MEMBRANE PROTEIN YEBZ"/>
    <property type="match status" value="1"/>
</dbReference>
<dbReference type="Pfam" id="PF05425">
    <property type="entry name" value="CopD"/>
    <property type="match status" value="1"/>
</dbReference>
<keyword evidence="5 7" id="KW-0472">Membrane</keyword>
<evidence type="ECO:0000259" key="8">
    <source>
        <dbReference type="Pfam" id="PF05425"/>
    </source>
</evidence>
<sequence length="726" mass="77674">MSSSATKPTPSAPTGPLGGGRLLAAAMALAVAVAAGAVVFTGASKAQQLLDAGAIVRWGIALFKPAADVAMAATIGFTGLGAFLVAEGHKTMRVARIGRWASISAALWFGATLVVSYLSYGDLAGIPVGSRGYTGQWWSNTWQLEILRNPMLTAIAALVIAVVCWWHSSRTSLAWMTALGLLALWPIALSGHAAGSSDHETAVDSLIMHLVPVTLWVGGIIALGVMWGRLGKAAAASVRRYSSVATWCVGFVAFSGVLASTLRVPDLSQYVTTRYGLVIVAKALCLVVLGALGLMQRRRVVAVLERDASDRPSKALFARLALVEALVMGATMGLAAALARSAPPSGQVVESADPVVALTGYPAPPVLTPANFFSQWRIEWLMTTFAVIAIVQYVRWAVRLHRRGDHWPIHRTILWVLAWLVFIVTIDSGAGVYGRVMMSVHMAGHMVISMTVPILLVMAAPVTLMLRAWPKRSDGTRGPREVLLSVVHSRYLNVVANPAVSSALFFVSLIVFYYTPFFELALRTHTGHILMNIHFLVSGYLFAWALIGIDPGPKKWPAPLRLLVLLITITFHAFFGVAMMTGSTLLAPSFFTALHYVSDPLRDQQAAGTITWGSGEGPTFLLAMVVAAQWYRSDRIEGQRAERRAERDGDAELKAYNAYLASRGGQGGQAASPVQAEGEEPARQMSSSTTEAAASTTVEGEHDERPEQPSGRAESGRVTVGGIDKE</sequence>
<dbReference type="OrthoDB" id="5241646at2"/>
<evidence type="ECO:0000256" key="6">
    <source>
        <dbReference type="SAM" id="MobiDB-lite"/>
    </source>
</evidence>
<protein>
    <submittedName>
        <fullName evidence="9">Cytochrome C oxidase assembly protein</fullName>
    </submittedName>
</protein>
<dbReference type="GO" id="GO:0005886">
    <property type="term" value="C:plasma membrane"/>
    <property type="evidence" value="ECO:0007669"/>
    <property type="project" value="UniProtKB-SubCell"/>
</dbReference>
<dbReference type="GO" id="GO:0006825">
    <property type="term" value="P:copper ion transport"/>
    <property type="evidence" value="ECO:0007669"/>
    <property type="project" value="InterPro"/>
</dbReference>
<comment type="subcellular location">
    <subcellularLocation>
        <location evidence="1">Cell membrane</location>
        <topology evidence="1">Multi-pass membrane protein</topology>
    </subcellularLocation>
</comment>
<feature type="transmembrane region" description="Helical" evidence="7">
    <location>
        <begin position="491"/>
        <end position="514"/>
    </location>
</feature>
<dbReference type="RefSeq" id="WP_038566679.1">
    <property type="nucleotide sequence ID" value="NZ_CP008889.1"/>
</dbReference>